<accession>A0A6I6H2B6</accession>
<dbReference type="PROSITE" id="PS51007">
    <property type="entry name" value="CYTC"/>
    <property type="match status" value="1"/>
</dbReference>
<keyword evidence="2 4" id="KW-0479">Metal-binding</keyword>
<dbReference type="GO" id="GO:0020037">
    <property type="term" value="F:heme binding"/>
    <property type="evidence" value="ECO:0007669"/>
    <property type="project" value="InterPro"/>
</dbReference>
<dbReference type="KEGG" id="fls:GLV81_12145"/>
<dbReference type="InterPro" id="IPR009056">
    <property type="entry name" value="Cyt_c-like_dom"/>
</dbReference>
<evidence type="ECO:0000256" key="2">
    <source>
        <dbReference type="ARBA" id="ARBA00022723"/>
    </source>
</evidence>
<dbReference type="Proteomes" id="UP000426027">
    <property type="component" value="Chromosome"/>
</dbReference>
<protein>
    <submittedName>
        <fullName evidence="7">C-type cytochrome</fullName>
    </submittedName>
</protein>
<proteinExistence type="predicted"/>
<dbReference type="InterPro" id="IPR036909">
    <property type="entry name" value="Cyt_c-like_dom_sf"/>
</dbReference>
<evidence type="ECO:0000256" key="4">
    <source>
        <dbReference type="PROSITE-ProRule" id="PRU00433"/>
    </source>
</evidence>
<feature type="signal peptide" evidence="5">
    <location>
        <begin position="1"/>
        <end position="19"/>
    </location>
</feature>
<dbReference type="PROSITE" id="PS51257">
    <property type="entry name" value="PROKAR_LIPOPROTEIN"/>
    <property type="match status" value="1"/>
</dbReference>
<dbReference type="EMBL" id="CP046566">
    <property type="protein sequence ID" value="QGW28751.1"/>
    <property type="molecule type" value="Genomic_DNA"/>
</dbReference>
<organism evidence="7 8">
    <name type="scientific">Phnomibacter ginsenosidimutans</name>
    <dbReference type="NCBI Taxonomy" id="2676868"/>
    <lineage>
        <taxon>Bacteria</taxon>
        <taxon>Pseudomonadati</taxon>
        <taxon>Bacteroidota</taxon>
        <taxon>Chitinophagia</taxon>
        <taxon>Chitinophagales</taxon>
        <taxon>Chitinophagaceae</taxon>
        <taxon>Phnomibacter</taxon>
    </lineage>
</organism>
<gene>
    <name evidence="7" type="ORF">GLV81_12145</name>
</gene>
<sequence>MKKSFVLFAAAAAVVLLVACGGGSSEPAATTTGETAAPKSMVADASAYDPKRGEGKFSEENTKLGALDAALATKGKAIADTKCLSCHKTTDEKLVGPGWKGVTTRKAPYWILNFITNPDPMIDKDPEVQAQLELCLVRMPNQNLTEDDAKQILEFMRQNDGAK</sequence>
<evidence type="ECO:0000256" key="3">
    <source>
        <dbReference type="ARBA" id="ARBA00023004"/>
    </source>
</evidence>
<keyword evidence="3 4" id="KW-0408">Iron</keyword>
<feature type="chain" id="PRO_5026333222" evidence="5">
    <location>
        <begin position="20"/>
        <end position="163"/>
    </location>
</feature>
<keyword evidence="5" id="KW-0732">Signal</keyword>
<keyword evidence="1 4" id="KW-0349">Heme</keyword>
<reference evidence="7 8" key="1">
    <citation type="submission" date="2019-11" db="EMBL/GenBank/DDBJ databases">
        <authorList>
            <person name="Im W.T."/>
        </authorList>
    </citation>
    <scope>NUCLEOTIDE SEQUENCE [LARGE SCALE GENOMIC DNA]</scope>
    <source>
        <strain evidence="7 8">SB-02</strain>
    </source>
</reference>
<dbReference type="GO" id="GO:0009055">
    <property type="term" value="F:electron transfer activity"/>
    <property type="evidence" value="ECO:0007669"/>
    <property type="project" value="InterPro"/>
</dbReference>
<evidence type="ECO:0000256" key="1">
    <source>
        <dbReference type="ARBA" id="ARBA00022617"/>
    </source>
</evidence>
<dbReference type="SUPFAM" id="SSF46626">
    <property type="entry name" value="Cytochrome c"/>
    <property type="match status" value="1"/>
</dbReference>
<keyword evidence="8" id="KW-1185">Reference proteome</keyword>
<evidence type="ECO:0000313" key="8">
    <source>
        <dbReference type="Proteomes" id="UP000426027"/>
    </source>
</evidence>
<name>A0A6I6H2B6_9BACT</name>
<evidence type="ECO:0000256" key="5">
    <source>
        <dbReference type="SAM" id="SignalP"/>
    </source>
</evidence>
<evidence type="ECO:0000313" key="7">
    <source>
        <dbReference type="EMBL" id="QGW28751.1"/>
    </source>
</evidence>
<dbReference type="Pfam" id="PF00034">
    <property type="entry name" value="Cytochrom_C"/>
    <property type="match status" value="1"/>
</dbReference>
<evidence type="ECO:0000259" key="6">
    <source>
        <dbReference type="PROSITE" id="PS51007"/>
    </source>
</evidence>
<dbReference type="Gene3D" id="1.10.760.10">
    <property type="entry name" value="Cytochrome c-like domain"/>
    <property type="match status" value="1"/>
</dbReference>
<dbReference type="GO" id="GO:0046872">
    <property type="term" value="F:metal ion binding"/>
    <property type="evidence" value="ECO:0007669"/>
    <property type="project" value="UniProtKB-KW"/>
</dbReference>
<dbReference type="AlphaFoldDB" id="A0A6I6H2B6"/>
<feature type="domain" description="Cytochrome c" evidence="6">
    <location>
        <begin position="70"/>
        <end position="160"/>
    </location>
</feature>
<dbReference type="RefSeq" id="WP_157479104.1">
    <property type="nucleotide sequence ID" value="NZ_CP046566.1"/>
</dbReference>